<evidence type="ECO:0000313" key="2">
    <source>
        <dbReference type="EMBL" id="MDP0398817.1"/>
    </source>
</evidence>
<sequence>MRTRWWIFLGSVLLCGAALTWAAVSGPDPFPTHFSFRGDATSWAPKSEALTTLGLLAGGLAILFGGLAAFAPKLPDSAINTPRRGYWLTPQHRPEFDATMSRFFLAIGALTQLMFAGIFLCATAQPSGGTVALVPAIGLLAILGVVVYLVQHLLTAPARSSSPS</sequence>
<feature type="transmembrane region" description="Helical" evidence="1">
    <location>
        <begin position="49"/>
        <end position="71"/>
    </location>
</feature>
<evidence type="ECO:0000256" key="1">
    <source>
        <dbReference type="SAM" id="Phobius"/>
    </source>
</evidence>
<keyword evidence="1" id="KW-0472">Membrane</keyword>
<dbReference type="EMBL" id="JAUTIX010000004">
    <property type="protein sequence ID" value="MDP0398817.1"/>
    <property type="molecule type" value="Genomic_DNA"/>
</dbReference>
<keyword evidence="1" id="KW-0812">Transmembrane</keyword>
<gene>
    <name evidence="2" type="ORF">Q7X28_12865</name>
</gene>
<accession>A0AA90NEC7</accession>
<evidence type="ECO:0000313" key="3">
    <source>
        <dbReference type="Proteomes" id="UP001178281"/>
    </source>
</evidence>
<keyword evidence="3" id="KW-1185">Reference proteome</keyword>
<feature type="transmembrane region" description="Helical" evidence="1">
    <location>
        <begin position="131"/>
        <end position="150"/>
    </location>
</feature>
<dbReference type="AlphaFoldDB" id="A0AA90NEC7"/>
<dbReference type="RefSeq" id="WP_220659362.1">
    <property type="nucleotide sequence ID" value="NZ_BAAAII010000006.1"/>
</dbReference>
<keyword evidence="1" id="KW-1133">Transmembrane helix</keyword>
<evidence type="ECO:0008006" key="4">
    <source>
        <dbReference type="Google" id="ProtNLM"/>
    </source>
</evidence>
<protein>
    <recommendedName>
        <fullName evidence="4">DUF1648 domain-containing protein</fullName>
    </recommendedName>
</protein>
<dbReference type="Proteomes" id="UP001178281">
    <property type="component" value="Unassembled WGS sequence"/>
</dbReference>
<reference evidence="2" key="1">
    <citation type="submission" date="2023-08" db="EMBL/GenBank/DDBJ databases">
        <title>The draft genome of Tsukamurella strandjordii strain 050030.</title>
        <authorList>
            <person name="Zhao F."/>
            <person name="Feng Y."/>
            <person name="Zong Z."/>
        </authorList>
    </citation>
    <scope>NUCLEOTIDE SEQUENCE</scope>
    <source>
        <strain evidence="2">050030</strain>
    </source>
</reference>
<organism evidence="2 3">
    <name type="scientific">Tsukamurella strandjordii</name>
    <dbReference type="NCBI Taxonomy" id="147577"/>
    <lineage>
        <taxon>Bacteria</taxon>
        <taxon>Bacillati</taxon>
        <taxon>Actinomycetota</taxon>
        <taxon>Actinomycetes</taxon>
        <taxon>Mycobacteriales</taxon>
        <taxon>Tsukamurellaceae</taxon>
        <taxon>Tsukamurella</taxon>
    </lineage>
</organism>
<name>A0AA90NEC7_9ACTN</name>
<feature type="transmembrane region" description="Helical" evidence="1">
    <location>
        <begin position="103"/>
        <end position="125"/>
    </location>
</feature>
<proteinExistence type="predicted"/>
<comment type="caution">
    <text evidence="2">The sequence shown here is derived from an EMBL/GenBank/DDBJ whole genome shotgun (WGS) entry which is preliminary data.</text>
</comment>